<dbReference type="InterPro" id="IPR027623">
    <property type="entry name" value="AmmeMemoSam_A"/>
</dbReference>
<dbReference type="NCBIfam" id="TIGR04335">
    <property type="entry name" value="AmmeMemoSam_A"/>
    <property type="match status" value="1"/>
</dbReference>
<dbReference type="Pfam" id="PF01871">
    <property type="entry name" value="AMMECR1"/>
    <property type="match status" value="1"/>
</dbReference>
<evidence type="ECO:0000313" key="2">
    <source>
        <dbReference type="EMBL" id="WZL76909.1"/>
    </source>
</evidence>
<dbReference type="PANTHER" id="PTHR13016:SF0">
    <property type="entry name" value="AMME SYNDROME CANDIDATE GENE 1 PROTEIN"/>
    <property type="match status" value="1"/>
</dbReference>
<evidence type="ECO:0000313" key="3">
    <source>
        <dbReference type="Proteomes" id="UP001461341"/>
    </source>
</evidence>
<dbReference type="PANTHER" id="PTHR13016">
    <property type="entry name" value="AMMECR1 HOMOLOG"/>
    <property type="match status" value="1"/>
</dbReference>
<dbReference type="InterPro" id="IPR023473">
    <property type="entry name" value="AMMECR1"/>
</dbReference>
<dbReference type="InterPro" id="IPR027485">
    <property type="entry name" value="AMMECR1_N"/>
</dbReference>
<organism evidence="2 3">
    <name type="scientific">Thermatribacter velox</name>
    <dbReference type="NCBI Taxonomy" id="3039681"/>
    <lineage>
        <taxon>Bacteria</taxon>
        <taxon>Pseudomonadati</taxon>
        <taxon>Atribacterota</taxon>
        <taxon>Atribacteria</taxon>
        <taxon>Atribacterales</taxon>
        <taxon>Thermatribacteraceae</taxon>
        <taxon>Thermatribacter</taxon>
    </lineage>
</organism>
<dbReference type="InterPro" id="IPR002733">
    <property type="entry name" value="AMMECR1_domain"/>
</dbReference>
<dbReference type="PROSITE" id="PS51112">
    <property type="entry name" value="AMMECR1"/>
    <property type="match status" value="1"/>
</dbReference>
<dbReference type="Gene3D" id="3.30.700.20">
    <property type="entry name" value="Hypothetical protein ph0010, domain 1"/>
    <property type="match status" value="1"/>
</dbReference>
<dbReference type="Gene3D" id="3.30.1490.150">
    <property type="entry name" value="Hypothetical protein ph0010, domain 2"/>
    <property type="match status" value="1"/>
</dbReference>
<sequence>MNAHCPRNHKFGKDITDLAYRSIAYFLEKGSIMPLPRDIHPALLTERKGAFVSLKKKGRLRGCIGTFVPQRENLALEVIHNAVGAAFEDPRFPPVAPEELELLDISVDVLSPPEPVESLEELDPRKYGVIVESGFRKGLLLPDIEGVDTVEEQIRIARAKAGIAPYEPVKIYRFTVERFFRKDYL</sequence>
<dbReference type="EMBL" id="CP121689">
    <property type="protein sequence ID" value="WZL76909.1"/>
    <property type="molecule type" value="Genomic_DNA"/>
</dbReference>
<evidence type="ECO:0000259" key="1">
    <source>
        <dbReference type="PROSITE" id="PS51112"/>
    </source>
</evidence>
<gene>
    <name evidence="2" type="primary">amrA</name>
    <name evidence="2" type="ORF">QBE54_04055</name>
</gene>
<proteinExistence type="predicted"/>
<dbReference type="RefSeq" id="WP_369019074.1">
    <property type="nucleotide sequence ID" value="NZ_CP121689.1"/>
</dbReference>
<dbReference type="SUPFAM" id="SSF143447">
    <property type="entry name" value="AMMECR1-like"/>
    <property type="match status" value="1"/>
</dbReference>
<accession>A0ABZ2YG84</accession>
<reference evidence="2 3" key="1">
    <citation type="submission" date="2023-03" db="EMBL/GenBank/DDBJ databases">
        <title>Novel Species.</title>
        <authorList>
            <person name="Ma S."/>
        </authorList>
    </citation>
    <scope>NUCLEOTIDE SEQUENCE [LARGE SCALE GENOMIC DNA]</scope>
    <source>
        <strain evidence="2 3">B11</strain>
    </source>
</reference>
<dbReference type="Proteomes" id="UP001461341">
    <property type="component" value="Chromosome"/>
</dbReference>
<dbReference type="NCBIfam" id="TIGR00296">
    <property type="entry name" value="TIGR00296 family protein"/>
    <property type="match status" value="1"/>
</dbReference>
<protein>
    <submittedName>
        <fullName evidence="2">AmmeMemoRadiSam system protein A</fullName>
    </submittedName>
</protein>
<name>A0ABZ2YG84_9BACT</name>
<feature type="domain" description="AMMECR1" evidence="1">
    <location>
        <begin position="10"/>
        <end position="185"/>
    </location>
</feature>
<keyword evidence="3" id="KW-1185">Reference proteome</keyword>
<dbReference type="InterPro" id="IPR036071">
    <property type="entry name" value="AMMECR1_dom_sf"/>
</dbReference>